<organism evidence="1">
    <name type="scientific">Vibrio genomosp. F6</name>
    <dbReference type="NCBI Taxonomy" id="723172"/>
    <lineage>
        <taxon>Bacteria</taxon>
        <taxon>Pseudomonadati</taxon>
        <taxon>Pseudomonadota</taxon>
        <taxon>Gammaproteobacteria</taxon>
        <taxon>Vibrionales</taxon>
        <taxon>Vibrionaceae</taxon>
        <taxon>Vibrio</taxon>
    </lineage>
</organism>
<reference evidence="1" key="1">
    <citation type="journal article" date="2015" name="MBio">
        <title>Eco-Evolutionary Dynamics of Episomes among Ecologically Cohesive Bacterial Populations.</title>
        <authorList>
            <person name="Xue H."/>
            <person name="Cordero O.X."/>
            <person name="Camas F.M."/>
            <person name="Trimble W."/>
            <person name="Meyer F."/>
            <person name="Guglielmini J."/>
            <person name="Rocha E.P."/>
            <person name="Polz M.F."/>
        </authorList>
    </citation>
    <scope>NUCLEOTIDE SEQUENCE</scope>
    <source>
        <strain evidence="1">FF_110</strain>
    </source>
</reference>
<evidence type="ECO:0000313" key="1">
    <source>
        <dbReference type="EMBL" id="AKN39097.1"/>
    </source>
</evidence>
<accession>A0A0H3ZX16</accession>
<dbReference type="AlphaFoldDB" id="A0A0H3ZX16"/>
<dbReference type="EMBL" id="KP795634">
    <property type="protein sequence ID" value="AKN39097.1"/>
    <property type="molecule type" value="Genomic_DNA"/>
</dbReference>
<proteinExistence type="predicted"/>
<name>A0A0H3ZX16_9VIBR</name>
<protein>
    <submittedName>
        <fullName evidence="1">Uncharacterized protein</fullName>
    </submittedName>
</protein>
<sequence>MDQLKATEICIAYIRKDIEHNEKSGILASLKPIQQRMIERKEELGRFFLETLQQIPEYKLQLAMEIIPDSYFFWADGNTKKIREDYDAIIDLNETICRMAGQLSSILEERRELLEHSRFRVNCHYDILDIINDAGKNNYSFQNWVKNDLIKLSTFDSKYWPSTSDFLSSLSEINRDLNVEGADASIDAVVSQHRSSRQDTVILLLADIQKRKRSARYPQTFRYSDGVIATIINIALNLPPQELLTAEYIKGVRQNLRKKGFEIAINENLSKQTCEWEY</sequence>